<comment type="caution">
    <text evidence="1">The sequence shown here is derived from an EMBL/GenBank/DDBJ whole genome shotgun (WGS) entry which is preliminary data.</text>
</comment>
<accession>A0ABQ4V006</accession>
<proteinExistence type="predicted"/>
<dbReference type="Proteomes" id="UP001055093">
    <property type="component" value="Unassembled WGS sequence"/>
</dbReference>
<organism evidence="1 2">
    <name type="scientific">Methylorubrum suomiense</name>
    <dbReference type="NCBI Taxonomy" id="144191"/>
    <lineage>
        <taxon>Bacteria</taxon>
        <taxon>Pseudomonadati</taxon>
        <taxon>Pseudomonadota</taxon>
        <taxon>Alphaproteobacteria</taxon>
        <taxon>Hyphomicrobiales</taxon>
        <taxon>Methylobacteriaceae</taxon>
        <taxon>Methylorubrum</taxon>
    </lineage>
</organism>
<evidence type="ECO:0000313" key="1">
    <source>
        <dbReference type="EMBL" id="GJE76252.1"/>
    </source>
</evidence>
<protein>
    <submittedName>
        <fullName evidence="1">Uncharacterized protein</fullName>
    </submittedName>
</protein>
<dbReference type="EMBL" id="BPRE01000008">
    <property type="protein sequence ID" value="GJE76252.1"/>
    <property type="molecule type" value="Genomic_DNA"/>
</dbReference>
<reference evidence="1" key="2">
    <citation type="submission" date="2021-08" db="EMBL/GenBank/DDBJ databases">
        <authorList>
            <person name="Tani A."/>
            <person name="Ola A."/>
            <person name="Ogura Y."/>
            <person name="Katsura K."/>
            <person name="Hayashi T."/>
        </authorList>
    </citation>
    <scope>NUCLEOTIDE SEQUENCE</scope>
    <source>
        <strain evidence="1">DSM 14458</strain>
    </source>
</reference>
<evidence type="ECO:0000313" key="2">
    <source>
        <dbReference type="Proteomes" id="UP001055093"/>
    </source>
</evidence>
<gene>
    <name evidence="1" type="ORF">BGCPKDLD_2844</name>
</gene>
<sequence length="48" mass="5463">MPGGRGCTDCVRQEFMEHSLMSSPARTARADADRYETWTPRYGPEDAR</sequence>
<name>A0ABQ4V006_9HYPH</name>
<reference evidence="1" key="1">
    <citation type="journal article" date="2021" name="Front. Microbiol.">
        <title>Comprehensive Comparative Genomics and Phenotyping of Methylobacterium Species.</title>
        <authorList>
            <person name="Alessa O."/>
            <person name="Ogura Y."/>
            <person name="Fujitani Y."/>
            <person name="Takami H."/>
            <person name="Hayashi T."/>
            <person name="Sahin N."/>
            <person name="Tani A."/>
        </authorList>
    </citation>
    <scope>NUCLEOTIDE SEQUENCE</scope>
    <source>
        <strain evidence="1">DSM 14458</strain>
    </source>
</reference>
<keyword evidence="2" id="KW-1185">Reference proteome</keyword>